<dbReference type="InParanoid" id="A0A2I3HYJ3"/>
<dbReference type="EMBL" id="ADFV01164172">
    <property type="status" value="NOT_ANNOTATED_CDS"/>
    <property type="molecule type" value="Genomic_DNA"/>
</dbReference>
<evidence type="ECO:0000313" key="3">
    <source>
        <dbReference type="Proteomes" id="UP000001073"/>
    </source>
</evidence>
<accession>A0A2I3HYJ3</accession>
<reference evidence="2" key="2">
    <citation type="submission" date="2025-08" db="UniProtKB">
        <authorList>
            <consortium name="Ensembl"/>
        </authorList>
    </citation>
    <scope>IDENTIFICATION</scope>
</reference>
<reference evidence="2 3" key="1">
    <citation type="submission" date="2012-10" db="EMBL/GenBank/DDBJ databases">
        <authorList>
            <consortium name="Gibbon Genome Sequencing Consortium"/>
        </authorList>
    </citation>
    <scope>NUCLEOTIDE SEQUENCE [LARGE SCALE GENOMIC DNA]</scope>
</reference>
<proteinExistence type="predicted"/>
<dbReference type="Proteomes" id="UP000001073">
    <property type="component" value="Chromosome 3"/>
</dbReference>
<dbReference type="Ensembl" id="ENSNLET00000034821.1">
    <property type="protein sequence ID" value="ENSNLEP00000048620.1"/>
    <property type="gene ID" value="ENSNLEG00000029511.1"/>
</dbReference>
<dbReference type="AlphaFoldDB" id="A0A2I3HYJ3"/>
<name>A0A2I3HYJ3_NOMLE</name>
<dbReference type="GeneTree" id="ENSGT00980000199183"/>
<evidence type="ECO:0000256" key="1">
    <source>
        <dbReference type="SAM" id="MobiDB-lite"/>
    </source>
</evidence>
<sequence length="168" mass="18115">MVTGGEQGLSQREGDVTHLPQPMSREPCKQPRGLGSSTYTGAHVLQVGGVHGGVVLHLHDAELQVHTPALLAPALLVNFLQLLLQAGQDFLVWRENYAGVREQHLSPGQGALLSGGRIYIPHHPRGTTGLAPTLRARRGLYARAAWRPALASILQRLGGSWGGELWLH</sequence>
<reference evidence="2" key="3">
    <citation type="submission" date="2025-09" db="UniProtKB">
        <authorList>
            <consortium name="Ensembl"/>
        </authorList>
    </citation>
    <scope>IDENTIFICATION</scope>
</reference>
<keyword evidence="3" id="KW-1185">Reference proteome</keyword>
<protein>
    <submittedName>
        <fullName evidence="2">Uncharacterized protein</fullName>
    </submittedName>
</protein>
<dbReference type="OMA" id="GAQCHRP"/>
<feature type="region of interest" description="Disordered" evidence="1">
    <location>
        <begin position="1"/>
        <end position="35"/>
    </location>
</feature>
<evidence type="ECO:0000313" key="2">
    <source>
        <dbReference type="Ensembl" id="ENSNLEP00000048620.1"/>
    </source>
</evidence>
<organism evidence="2 3">
    <name type="scientific">Nomascus leucogenys</name>
    <name type="common">Northern white-cheeked gibbon</name>
    <name type="synonym">Hylobates leucogenys</name>
    <dbReference type="NCBI Taxonomy" id="61853"/>
    <lineage>
        <taxon>Eukaryota</taxon>
        <taxon>Metazoa</taxon>
        <taxon>Chordata</taxon>
        <taxon>Craniata</taxon>
        <taxon>Vertebrata</taxon>
        <taxon>Euteleostomi</taxon>
        <taxon>Mammalia</taxon>
        <taxon>Eutheria</taxon>
        <taxon>Euarchontoglires</taxon>
        <taxon>Primates</taxon>
        <taxon>Haplorrhini</taxon>
        <taxon>Catarrhini</taxon>
        <taxon>Hylobatidae</taxon>
        <taxon>Nomascus</taxon>
    </lineage>
</organism>